<comment type="caution">
    <text evidence="7">The sequence shown here is derived from an EMBL/GenBank/DDBJ whole genome shotgun (WGS) entry which is preliminary data.</text>
</comment>
<sequence length="287" mass="31218">MNLPRLGSLWMLVAAFFFAIMGVLVKLGAEKFSSAELVFYRSLFGLLFIFIVTQLRGGSLKTKLINTHMKRAILGFASLICFFFAISELPLATAITLNYTSPLFLAMAMPFMLHEKPRKLLLLAVVIGFIGVTLLLKPSLHVDELIAGAIGLLSGAMAGVVYLHVTQLGRAGEPDWRTVFYFTLVCTIGSGLWMLFYHFTPPDWQDLLVLLGLGASATIAQLALTRAYRTGSPLVVGSLAYTTVVLASLFGILIWGETLSADRWLAVGLIILSGIISVCATPRQNKG</sequence>
<dbReference type="PANTHER" id="PTHR22911">
    <property type="entry name" value="ACYL-MALONYL CONDENSING ENZYME-RELATED"/>
    <property type="match status" value="1"/>
</dbReference>
<evidence type="ECO:0000256" key="4">
    <source>
        <dbReference type="ARBA" id="ARBA00023136"/>
    </source>
</evidence>
<dbReference type="SUPFAM" id="SSF103481">
    <property type="entry name" value="Multidrug resistance efflux transporter EmrE"/>
    <property type="match status" value="2"/>
</dbReference>
<dbReference type="InterPro" id="IPR000620">
    <property type="entry name" value="EamA_dom"/>
</dbReference>
<name>A0ABW8GJA5_9PROT</name>
<feature type="transmembrane region" description="Helical" evidence="5">
    <location>
        <begin position="261"/>
        <end position="281"/>
    </location>
</feature>
<feature type="transmembrane region" description="Helical" evidence="5">
    <location>
        <begin position="208"/>
        <end position="227"/>
    </location>
</feature>
<feature type="transmembrane region" description="Helical" evidence="5">
    <location>
        <begin position="234"/>
        <end position="255"/>
    </location>
</feature>
<feature type="domain" description="EamA" evidence="6">
    <location>
        <begin position="151"/>
        <end position="276"/>
    </location>
</feature>
<proteinExistence type="predicted"/>
<organism evidence="7 8">
    <name type="scientific">Methylobacillus methanolivorans</name>
    <dbReference type="NCBI Taxonomy" id="1848927"/>
    <lineage>
        <taxon>Bacteria</taxon>
        <taxon>Pseudomonadati</taxon>
        <taxon>Pseudomonadota</taxon>
        <taxon>Betaproteobacteria</taxon>
        <taxon>Nitrosomonadales</taxon>
        <taxon>Methylophilaceae</taxon>
        <taxon>Methylobacillus</taxon>
    </lineage>
</organism>
<keyword evidence="2 5" id="KW-0812">Transmembrane</keyword>
<dbReference type="RefSeq" id="WP_400879779.1">
    <property type="nucleotide sequence ID" value="NZ_JBIWXY010000001.1"/>
</dbReference>
<accession>A0ABW8GJA5</accession>
<reference evidence="7 8" key="1">
    <citation type="submission" date="2024-11" db="EMBL/GenBank/DDBJ databases">
        <authorList>
            <person name="Kaparullina E.N."/>
            <person name="Delegan Y.A."/>
            <person name="Doronina N.V."/>
        </authorList>
    </citation>
    <scope>NUCLEOTIDE SEQUENCE [LARGE SCALE GENOMIC DNA]</scope>
    <source>
        <strain evidence="7 8">7sh_L</strain>
    </source>
</reference>
<feature type="domain" description="EamA" evidence="6">
    <location>
        <begin position="6"/>
        <end position="136"/>
    </location>
</feature>
<evidence type="ECO:0000313" key="8">
    <source>
        <dbReference type="Proteomes" id="UP001617669"/>
    </source>
</evidence>
<feature type="transmembrane region" description="Helical" evidence="5">
    <location>
        <begin position="7"/>
        <end position="25"/>
    </location>
</feature>
<evidence type="ECO:0000256" key="5">
    <source>
        <dbReference type="SAM" id="Phobius"/>
    </source>
</evidence>
<keyword evidence="3 5" id="KW-1133">Transmembrane helix</keyword>
<dbReference type="PANTHER" id="PTHR22911:SF6">
    <property type="entry name" value="SOLUTE CARRIER FAMILY 35 MEMBER G1"/>
    <property type="match status" value="1"/>
</dbReference>
<feature type="transmembrane region" description="Helical" evidence="5">
    <location>
        <begin position="146"/>
        <end position="166"/>
    </location>
</feature>
<evidence type="ECO:0000313" key="7">
    <source>
        <dbReference type="EMBL" id="MFJ5445456.1"/>
    </source>
</evidence>
<feature type="transmembrane region" description="Helical" evidence="5">
    <location>
        <begin position="120"/>
        <end position="140"/>
    </location>
</feature>
<protein>
    <submittedName>
        <fullName evidence="7">DMT family transporter</fullName>
    </submittedName>
</protein>
<evidence type="ECO:0000259" key="6">
    <source>
        <dbReference type="Pfam" id="PF00892"/>
    </source>
</evidence>
<dbReference type="EMBL" id="JBIWXY010000001">
    <property type="protein sequence ID" value="MFJ5445456.1"/>
    <property type="molecule type" value="Genomic_DNA"/>
</dbReference>
<feature type="transmembrane region" description="Helical" evidence="5">
    <location>
        <begin position="178"/>
        <end position="196"/>
    </location>
</feature>
<evidence type="ECO:0000256" key="3">
    <source>
        <dbReference type="ARBA" id="ARBA00022989"/>
    </source>
</evidence>
<feature type="transmembrane region" description="Helical" evidence="5">
    <location>
        <begin position="37"/>
        <end position="57"/>
    </location>
</feature>
<feature type="transmembrane region" description="Helical" evidence="5">
    <location>
        <begin position="69"/>
        <end position="86"/>
    </location>
</feature>
<evidence type="ECO:0000256" key="1">
    <source>
        <dbReference type="ARBA" id="ARBA00004141"/>
    </source>
</evidence>
<comment type="subcellular location">
    <subcellularLocation>
        <location evidence="1">Membrane</location>
        <topology evidence="1">Multi-pass membrane protein</topology>
    </subcellularLocation>
</comment>
<dbReference type="Proteomes" id="UP001617669">
    <property type="component" value="Unassembled WGS sequence"/>
</dbReference>
<dbReference type="InterPro" id="IPR037185">
    <property type="entry name" value="EmrE-like"/>
</dbReference>
<gene>
    <name evidence="7" type="ORF">ACIKP9_04375</name>
</gene>
<dbReference type="Pfam" id="PF00892">
    <property type="entry name" value="EamA"/>
    <property type="match status" value="2"/>
</dbReference>
<feature type="transmembrane region" description="Helical" evidence="5">
    <location>
        <begin position="92"/>
        <end position="113"/>
    </location>
</feature>
<keyword evidence="8" id="KW-1185">Reference proteome</keyword>
<evidence type="ECO:0000256" key="2">
    <source>
        <dbReference type="ARBA" id="ARBA00022692"/>
    </source>
</evidence>
<keyword evidence="4 5" id="KW-0472">Membrane</keyword>